<feature type="coiled-coil region" evidence="1">
    <location>
        <begin position="22"/>
        <end position="87"/>
    </location>
</feature>
<dbReference type="Proteomes" id="UP000730739">
    <property type="component" value="Unassembled WGS sequence"/>
</dbReference>
<keyword evidence="1" id="KW-0175">Coiled coil</keyword>
<organism evidence="3 4">
    <name type="scientific">Sinorhizobium kostiense</name>
    <dbReference type="NCBI Taxonomy" id="76747"/>
    <lineage>
        <taxon>Bacteria</taxon>
        <taxon>Pseudomonadati</taxon>
        <taxon>Pseudomonadota</taxon>
        <taxon>Alphaproteobacteria</taxon>
        <taxon>Hyphomicrobiales</taxon>
        <taxon>Rhizobiaceae</taxon>
        <taxon>Sinorhizobium/Ensifer group</taxon>
        <taxon>Sinorhizobium</taxon>
    </lineage>
</organism>
<gene>
    <name evidence="3" type="ORF">J2Z31_000785</name>
</gene>
<evidence type="ECO:0000256" key="1">
    <source>
        <dbReference type="SAM" id="Coils"/>
    </source>
</evidence>
<evidence type="ECO:0000313" key="4">
    <source>
        <dbReference type="Proteomes" id="UP000730739"/>
    </source>
</evidence>
<evidence type="ECO:0008006" key="5">
    <source>
        <dbReference type="Google" id="ProtNLM"/>
    </source>
</evidence>
<dbReference type="RefSeq" id="WP_209600543.1">
    <property type="nucleotide sequence ID" value="NZ_JAGILA010000001.1"/>
</dbReference>
<accession>A0ABS4QUF9</accession>
<keyword evidence="4" id="KW-1185">Reference proteome</keyword>
<reference evidence="3 4" key="1">
    <citation type="submission" date="2021-03" db="EMBL/GenBank/DDBJ databases">
        <title>Genomic Encyclopedia of Type Strains, Phase IV (KMG-IV): sequencing the most valuable type-strain genomes for metagenomic binning, comparative biology and taxonomic classification.</title>
        <authorList>
            <person name="Goeker M."/>
        </authorList>
    </citation>
    <scope>NUCLEOTIDE SEQUENCE [LARGE SCALE GENOMIC DNA]</scope>
    <source>
        <strain evidence="3 4">DSM 13372</strain>
    </source>
</reference>
<proteinExistence type="predicted"/>
<evidence type="ECO:0000313" key="3">
    <source>
        <dbReference type="EMBL" id="MBP2234295.1"/>
    </source>
</evidence>
<evidence type="ECO:0000256" key="2">
    <source>
        <dbReference type="SAM" id="MobiDB-lite"/>
    </source>
</evidence>
<name>A0ABS4QUF9_9HYPH</name>
<protein>
    <recommendedName>
        <fullName evidence="5">Valyl-tRNA synthetase tRNA-binding arm domain-containing protein</fullName>
    </recommendedName>
</protein>
<comment type="caution">
    <text evidence="3">The sequence shown here is derived from an EMBL/GenBank/DDBJ whole genome shotgun (WGS) entry which is preliminary data.</text>
</comment>
<feature type="region of interest" description="Disordered" evidence="2">
    <location>
        <begin position="1"/>
        <end position="20"/>
    </location>
</feature>
<dbReference type="EMBL" id="JAGILA010000001">
    <property type="protein sequence ID" value="MBP2234295.1"/>
    <property type="molecule type" value="Genomic_DNA"/>
</dbReference>
<sequence length="91" mass="9647">MNRYAKAPSSVTARTFDPNEGASAVDAQLEDLRRSVAALEVEIDAIAAEPNAHSGTVPGARLASDFVTAKRGEIQRLNARLAEIERLLSAG</sequence>